<evidence type="ECO:0000313" key="3">
    <source>
        <dbReference type="Proteomes" id="UP000074119"/>
    </source>
</evidence>
<dbReference type="STRING" id="1470434.AZF00_10765"/>
<feature type="signal peptide" evidence="1">
    <location>
        <begin position="1"/>
        <end position="18"/>
    </location>
</feature>
<dbReference type="EMBL" id="CP014544">
    <property type="protein sequence ID" value="AMO68746.1"/>
    <property type="molecule type" value="Genomic_DNA"/>
</dbReference>
<dbReference type="KEGG" id="zal:AZF00_10765"/>
<dbReference type="AlphaFoldDB" id="A0A127M6A0"/>
<evidence type="ECO:0000313" key="2">
    <source>
        <dbReference type="EMBL" id="AMO68746.1"/>
    </source>
</evidence>
<keyword evidence="1" id="KW-0732">Signal</keyword>
<organism evidence="2 3">
    <name type="scientific">Zhongshania aliphaticivorans</name>
    <dbReference type="NCBI Taxonomy" id="1470434"/>
    <lineage>
        <taxon>Bacteria</taxon>
        <taxon>Pseudomonadati</taxon>
        <taxon>Pseudomonadota</taxon>
        <taxon>Gammaproteobacteria</taxon>
        <taxon>Cellvibrionales</taxon>
        <taxon>Spongiibacteraceae</taxon>
        <taxon>Zhongshania</taxon>
    </lineage>
</organism>
<proteinExistence type="predicted"/>
<gene>
    <name evidence="2" type="ORF">AZF00_10765</name>
</gene>
<name>A0A127M6A0_9GAMM</name>
<evidence type="ECO:0000256" key="1">
    <source>
        <dbReference type="SAM" id="SignalP"/>
    </source>
</evidence>
<feature type="chain" id="PRO_5007275064" evidence="1">
    <location>
        <begin position="19"/>
        <end position="177"/>
    </location>
</feature>
<sequence>MLAPLLAIALLGSGCAMNGTSAFNLGMTNTAGGKAFPRTELGLLAFSNYISNVSGSQLDAELNLAEKNYRAKRDDYNMLWLAIVLMQPHAAPASNQMAVRLLRDYVNRSKTAADYRFDRLIDETGSYDTLAEFLLNSTAQRQRLLADNATLRQKIEKLMLIESSLNYPQVQTHIGAK</sequence>
<protein>
    <submittedName>
        <fullName evidence="2">Uncharacterized protein</fullName>
    </submittedName>
</protein>
<accession>A0A127M6A0</accession>
<reference evidence="2 3" key="1">
    <citation type="submission" date="2015-12" db="EMBL/GenBank/DDBJ databases">
        <authorList>
            <person name="Shamseldin A."/>
            <person name="Moawad H."/>
            <person name="Abd El-Rahim W.M."/>
            <person name="Sadowsky M.J."/>
        </authorList>
    </citation>
    <scope>NUCLEOTIDE SEQUENCE [LARGE SCALE GENOMIC DNA]</scope>
    <source>
        <strain evidence="2 3">SM2</strain>
    </source>
</reference>
<dbReference type="Proteomes" id="UP000074119">
    <property type="component" value="Chromosome"/>
</dbReference>